<dbReference type="InterPro" id="IPR013324">
    <property type="entry name" value="RNA_pol_sigma_r3/r4-like"/>
</dbReference>
<protein>
    <submittedName>
        <fullName evidence="3">Resolvase</fullName>
    </submittedName>
</protein>
<dbReference type="STRING" id="118060.ATZ35_16455"/>
<proteinExistence type="inferred from homology"/>
<dbReference type="KEGG" id="erx:ATZ35_16455"/>
<dbReference type="GO" id="GO:0000150">
    <property type="term" value="F:DNA strand exchange activity"/>
    <property type="evidence" value="ECO:0007669"/>
    <property type="project" value="InterPro"/>
</dbReference>
<dbReference type="PANTHER" id="PTHR30461:SF26">
    <property type="entry name" value="RESOLVASE HOMOLOG YNEB"/>
    <property type="match status" value="1"/>
</dbReference>
<dbReference type="InterPro" id="IPR036162">
    <property type="entry name" value="Resolvase-like_N_sf"/>
</dbReference>
<dbReference type="InterPro" id="IPR050639">
    <property type="entry name" value="SSR_resolvase"/>
</dbReference>
<sequence>MIRYQNMKFKDLEKLDVVKVGYARVSSLDDRQKLGLSIQTEALKDCNVLFKEKKSGSDDDRPQLDKAIKLTKQLASDGKQVMFCVYKMDRLSRKTSTLLKIVEELKEANIEFVSIKENIDTSTPTGILMYQLLGIFAEFELNNIKQRTREGLQKARENGVRLGRPDLTEKKKQQILDLYQLNSMTVADISKRLNISESSIYKTLRDSQVKRRKPKNSSLKH</sequence>
<dbReference type="SUPFAM" id="SSF53041">
    <property type="entry name" value="Resolvase-like"/>
    <property type="match status" value="1"/>
</dbReference>
<dbReference type="Proteomes" id="UP000067523">
    <property type="component" value="Chromosome"/>
</dbReference>
<dbReference type="EMBL" id="CP013655">
    <property type="protein sequence ID" value="ALS38682.1"/>
    <property type="molecule type" value="Genomic_DNA"/>
</dbReference>
<dbReference type="Gene3D" id="1.10.10.60">
    <property type="entry name" value="Homeodomain-like"/>
    <property type="match status" value="1"/>
</dbReference>
<dbReference type="PROSITE" id="PS51736">
    <property type="entry name" value="RECOMBINASES_3"/>
    <property type="match status" value="1"/>
</dbReference>
<feature type="domain" description="Resolvase/invertase-type recombinase catalytic" evidence="2">
    <location>
        <begin position="18"/>
        <end position="159"/>
    </location>
</feature>
<dbReference type="InterPro" id="IPR006119">
    <property type="entry name" value="Resolv_N"/>
</dbReference>
<reference evidence="4" key="1">
    <citation type="submission" date="2015-12" db="EMBL/GenBank/DDBJ databases">
        <authorList>
            <person name="Lauer A."/>
            <person name="Humrighouse B."/>
            <person name="Loparev V."/>
            <person name="Shewmaker P.L."/>
            <person name="Whitney A.M."/>
            <person name="McLaughlin R.W."/>
        </authorList>
    </citation>
    <scope>NUCLEOTIDE SEQUENCE [LARGE SCALE GENOMIC DNA]</scope>
    <source>
        <strain evidence="4">LMG 26678</strain>
    </source>
</reference>
<evidence type="ECO:0000259" key="2">
    <source>
        <dbReference type="PROSITE" id="PS51736"/>
    </source>
</evidence>
<dbReference type="SMART" id="SM00857">
    <property type="entry name" value="Resolvase"/>
    <property type="match status" value="1"/>
</dbReference>
<dbReference type="Pfam" id="PF13384">
    <property type="entry name" value="HTH_23"/>
    <property type="match status" value="1"/>
</dbReference>
<evidence type="ECO:0000313" key="4">
    <source>
        <dbReference type="Proteomes" id="UP000067523"/>
    </source>
</evidence>
<dbReference type="GO" id="GO:0003677">
    <property type="term" value="F:DNA binding"/>
    <property type="evidence" value="ECO:0007669"/>
    <property type="project" value="InterPro"/>
</dbReference>
<gene>
    <name evidence="3" type="ORF">ATZ35_16455</name>
</gene>
<dbReference type="AlphaFoldDB" id="A0A0U2X2W1"/>
<dbReference type="Gene3D" id="3.40.50.1390">
    <property type="entry name" value="Resolvase, N-terminal catalytic domain"/>
    <property type="match status" value="1"/>
</dbReference>
<evidence type="ECO:0000256" key="1">
    <source>
        <dbReference type="ARBA" id="ARBA00009913"/>
    </source>
</evidence>
<evidence type="ECO:0000313" key="3">
    <source>
        <dbReference type="EMBL" id="ALS38682.1"/>
    </source>
</evidence>
<comment type="similarity">
    <text evidence="1">Belongs to the site-specific recombinase resolvase family.</text>
</comment>
<keyword evidence="4" id="KW-1185">Reference proteome</keyword>
<dbReference type="CDD" id="cd03768">
    <property type="entry name" value="SR_ResInv"/>
    <property type="match status" value="1"/>
</dbReference>
<dbReference type="Pfam" id="PF00239">
    <property type="entry name" value="Resolvase"/>
    <property type="match status" value="1"/>
</dbReference>
<organism evidence="3 4">
    <name type="scientific">Enterococcus rotai</name>
    <dbReference type="NCBI Taxonomy" id="118060"/>
    <lineage>
        <taxon>Bacteria</taxon>
        <taxon>Bacillati</taxon>
        <taxon>Bacillota</taxon>
        <taxon>Bacilli</taxon>
        <taxon>Lactobacillales</taxon>
        <taxon>Enterococcaceae</taxon>
        <taxon>Enterococcus</taxon>
    </lineage>
</organism>
<accession>A0A0U2X2W1</accession>
<dbReference type="RefSeq" id="WP_244148184.1">
    <property type="nucleotide sequence ID" value="NZ_CP013655.1"/>
</dbReference>
<dbReference type="PANTHER" id="PTHR30461">
    <property type="entry name" value="DNA-INVERTASE FROM LAMBDOID PROPHAGE"/>
    <property type="match status" value="1"/>
</dbReference>
<name>A0A0U2X2W1_9ENTE</name>
<dbReference type="SUPFAM" id="SSF88659">
    <property type="entry name" value="Sigma3 and sigma4 domains of RNA polymerase sigma factors"/>
    <property type="match status" value="1"/>
</dbReference>